<accession>A0A3N4LP24</accession>
<evidence type="ECO:0000256" key="4">
    <source>
        <dbReference type="ARBA" id="ARBA00022448"/>
    </source>
</evidence>
<comment type="similarity">
    <text evidence="2">Belongs to the COG8 family.</text>
</comment>
<dbReference type="InParanoid" id="A0A3N4LP24"/>
<evidence type="ECO:0000313" key="10">
    <source>
        <dbReference type="EMBL" id="RPB22431.1"/>
    </source>
</evidence>
<evidence type="ECO:0000256" key="5">
    <source>
        <dbReference type="ARBA" id="ARBA00022927"/>
    </source>
</evidence>
<dbReference type="GO" id="GO:0017119">
    <property type="term" value="C:Golgi transport complex"/>
    <property type="evidence" value="ECO:0007669"/>
    <property type="project" value="InterPro"/>
</dbReference>
<evidence type="ECO:0000256" key="7">
    <source>
        <dbReference type="ARBA" id="ARBA00023136"/>
    </source>
</evidence>
<protein>
    <recommendedName>
        <fullName evidence="3">Conserved oligomeric Golgi complex subunit 8</fullName>
    </recommendedName>
    <alternativeName>
        <fullName evidence="8">Component of oligomeric Golgi complex 8</fullName>
    </alternativeName>
</protein>
<keyword evidence="11" id="KW-1185">Reference proteome</keyword>
<keyword evidence="7" id="KW-0472">Membrane</keyword>
<keyword evidence="5" id="KW-0653">Protein transport</keyword>
<dbReference type="GO" id="GO:0000139">
    <property type="term" value="C:Golgi membrane"/>
    <property type="evidence" value="ECO:0007669"/>
    <property type="project" value="UniProtKB-SubCell"/>
</dbReference>
<dbReference type="AlphaFoldDB" id="A0A3N4LP24"/>
<evidence type="ECO:0000256" key="6">
    <source>
        <dbReference type="ARBA" id="ARBA00023034"/>
    </source>
</evidence>
<comment type="subcellular location">
    <subcellularLocation>
        <location evidence="1">Golgi apparatus membrane</location>
        <topology evidence="1">Peripheral membrane protein</topology>
    </subcellularLocation>
</comment>
<keyword evidence="6" id="KW-0333">Golgi apparatus</keyword>
<dbReference type="PANTHER" id="PTHR21311:SF0">
    <property type="entry name" value="CONSERVED OLIGOMERIC GOLGI COMPLEX SUBUNIT 8"/>
    <property type="match status" value="1"/>
</dbReference>
<dbReference type="InterPro" id="IPR007255">
    <property type="entry name" value="COG8"/>
</dbReference>
<gene>
    <name evidence="10" type="ORF">L211DRAFT_858111</name>
</gene>
<evidence type="ECO:0000256" key="9">
    <source>
        <dbReference type="SAM" id="MobiDB-lite"/>
    </source>
</evidence>
<dbReference type="EMBL" id="ML121552">
    <property type="protein sequence ID" value="RPB22431.1"/>
    <property type="molecule type" value="Genomic_DNA"/>
</dbReference>
<dbReference type="GO" id="GO:0015031">
    <property type="term" value="P:protein transport"/>
    <property type="evidence" value="ECO:0007669"/>
    <property type="project" value="UniProtKB-KW"/>
</dbReference>
<dbReference type="Proteomes" id="UP000267821">
    <property type="component" value="Unassembled WGS sequence"/>
</dbReference>
<feature type="region of interest" description="Disordered" evidence="9">
    <location>
        <begin position="362"/>
        <end position="392"/>
    </location>
</feature>
<feature type="compositionally biased region" description="Polar residues" evidence="9">
    <location>
        <begin position="362"/>
        <end position="372"/>
    </location>
</feature>
<evidence type="ECO:0000256" key="8">
    <source>
        <dbReference type="ARBA" id="ARBA00031347"/>
    </source>
</evidence>
<dbReference type="PANTHER" id="PTHR21311">
    <property type="entry name" value="CONSERVED OLIGOMERIC GOLGI COMPLEX COMPONENT 8"/>
    <property type="match status" value="1"/>
</dbReference>
<dbReference type="OrthoDB" id="1661054at2759"/>
<evidence type="ECO:0000313" key="11">
    <source>
        <dbReference type="Proteomes" id="UP000267821"/>
    </source>
</evidence>
<proteinExistence type="inferred from homology"/>
<organism evidence="10 11">
    <name type="scientific">Terfezia boudieri ATCC MYA-4762</name>
    <dbReference type="NCBI Taxonomy" id="1051890"/>
    <lineage>
        <taxon>Eukaryota</taxon>
        <taxon>Fungi</taxon>
        <taxon>Dikarya</taxon>
        <taxon>Ascomycota</taxon>
        <taxon>Pezizomycotina</taxon>
        <taxon>Pezizomycetes</taxon>
        <taxon>Pezizales</taxon>
        <taxon>Pezizaceae</taxon>
        <taxon>Terfezia</taxon>
    </lineage>
</organism>
<dbReference type="STRING" id="1051890.A0A3N4LP24"/>
<reference evidence="10 11" key="1">
    <citation type="journal article" date="2018" name="Nat. Ecol. Evol.">
        <title>Pezizomycetes genomes reveal the molecular basis of ectomycorrhizal truffle lifestyle.</title>
        <authorList>
            <person name="Murat C."/>
            <person name="Payen T."/>
            <person name="Noel B."/>
            <person name="Kuo A."/>
            <person name="Morin E."/>
            <person name="Chen J."/>
            <person name="Kohler A."/>
            <person name="Krizsan K."/>
            <person name="Balestrini R."/>
            <person name="Da Silva C."/>
            <person name="Montanini B."/>
            <person name="Hainaut M."/>
            <person name="Levati E."/>
            <person name="Barry K.W."/>
            <person name="Belfiori B."/>
            <person name="Cichocki N."/>
            <person name="Clum A."/>
            <person name="Dockter R.B."/>
            <person name="Fauchery L."/>
            <person name="Guy J."/>
            <person name="Iotti M."/>
            <person name="Le Tacon F."/>
            <person name="Lindquist E.A."/>
            <person name="Lipzen A."/>
            <person name="Malagnac F."/>
            <person name="Mello A."/>
            <person name="Molinier V."/>
            <person name="Miyauchi S."/>
            <person name="Poulain J."/>
            <person name="Riccioni C."/>
            <person name="Rubini A."/>
            <person name="Sitrit Y."/>
            <person name="Splivallo R."/>
            <person name="Traeger S."/>
            <person name="Wang M."/>
            <person name="Zifcakova L."/>
            <person name="Wipf D."/>
            <person name="Zambonelli A."/>
            <person name="Paolocci F."/>
            <person name="Nowrousian M."/>
            <person name="Ottonello S."/>
            <person name="Baldrian P."/>
            <person name="Spatafora J.W."/>
            <person name="Henrissat B."/>
            <person name="Nagy L.G."/>
            <person name="Aury J.M."/>
            <person name="Wincker P."/>
            <person name="Grigoriev I.V."/>
            <person name="Bonfante P."/>
            <person name="Martin F.M."/>
        </authorList>
    </citation>
    <scope>NUCLEOTIDE SEQUENCE [LARGE SCALE GENOMIC DNA]</scope>
    <source>
        <strain evidence="10 11">ATCC MYA-4762</strain>
    </source>
</reference>
<dbReference type="GO" id="GO:0006891">
    <property type="term" value="P:intra-Golgi vesicle-mediated transport"/>
    <property type="evidence" value="ECO:0007669"/>
    <property type="project" value="TreeGrafter"/>
</dbReference>
<sequence>MQEDMTSLTWHHDAFDLAAASIMTRHEPSQGASSPSDVDEAPAAVPTDPLYSSYLSRLVSLPLSSILTTEPAALQASSQSLNVSIQSLSSRSHNALIASSRHLSTLSESVDAVKRSCVALSAKTSTPGAKSILSLDNTIQSFIEKFQKDAPAVTDRSKAHLLSRNLDRLLDILELPTLLSSSISSGNYPTSLDILSHVRRLVILYPTSSAILSISRECEALQRTMVSNLIISLTGSIKLPVAMKTIGWLKRAVPEMSENMDIARGIFLTCRLSWVEGLFQALEPLRELADEEKDQRVRRQKRGIPGAPPLERSNSSRCRAGENATSTTTGQHTERYLKRWIEIFREQSFAVVSMYRSIFPNTNPSQSLQPSSKILVPGGSPEPSSSPLPSPNPFITRNSFFTMDDPDDVENGTPPSPLSTFILHLIALLETTLKTYLPNIQDKSARESLLTQVLYAAGSLGRLGGDFSGIVACLGQDWGEEEQGKEQEIGEDEVEEWVEVMKKHKVLASRLEQLAAGGGR</sequence>
<evidence type="ECO:0000256" key="1">
    <source>
        <dbReference type="ARBA" id="ARBA00004395"/>
    </source>
</evidence>
<evidence type="ECO:0000256" key="3">
    <source>
        <dbReference type="ARBA" id="ARBA00020983"/>
    </source>
</evidence>
<evidence type="ECO:0000256" key="2">
    <source>
        <dbReference type="ARBA" id="ARBA00006419"/>
    </source>
</evidence>
<keyword evidence="4" id="KW-0813">Transport</keyword>
<name>A0A3N4LP24_9PEZI</name>
<feature type="region of interest" description="Disordered" evidence="9">
    <location>
        <begin position="292"/>
        <end position="331"/>
    </location>
</feature>
<dbReference type="Pfam" id="PF04124">
    <property type="entry name" value="Dor1"/>
    <property type="match status" value="2"/>
</dbReference>
<feature type="compositionally biased region" description="Polar residues" evidence="9">
    <location>
        <begin position="312"/>
        <end position="331"/>
    </location>
</feature>